<dbReference type="OrthoDB" id="10644134at2759"/>
<name>A0A565C167_9BRAS</name>
<protein>
    <submittedName>
        <fullName evidence="2">Uncharacterized protein</fullName>
    </submittedName>
</protein>
<evidence type="ECO:0000313" key="2">
    <source>
        <dbReference type="EMBL" id="VVB07347.1"/>
    </source>
</evidence>
<dbReference type="Proteomes" id="UP000489600">
    <property type="component" value="Unassembled WGS sequence"/>
</dbReference>
<evidence type="ECO:0000313" key="3">
    <source>
        <dbReference type="Proteomes" id="UP000489600"/>
    </source>
</evidence>
<dbReference type="EMBL" id="CABITT030000006">
    <property type="protein sequence ID" value="VVB07347.1"/>
    <property type="molecule type" value="Genomic_DNA"/>
</dbReference>
<sequence length="66" mass="7120">MKIEYSPFKGCCIHKHASLAREDPDMGNPALNGVHRLSPSETGSEEGQNSKDLTCPVVKEKPPADA</sequence>
<evidence type="ECO:0000256" key="1">
    <source>
        <dbReference type="SAM" id="MobiDB-lite"/>
    </source>
</evidence>
<feature type="compositionally biased region" description="Polar residues" evidence="1">
    <location>
        <begin position="39"/>
        <end position="52"/>
    </location>
</feature>
<accession>A0A565C167</accession>
<comment type="caution">
    <text evidence="2">The sequence shown here is derived from an EMBL/GenBank/DDBJ whole genome shotgun (WGS) entry which is preliminary data.</text>
</comment>
<dbReference type="AlphaFoldDB" id="A0A565C167"/>
<organism evidence="2 3">
    <name type="scientific">Arabis nemorensis</name>
    <dbReference type="NCBI Taxonomy" id="586526"/>
    <lineage>
        <taxon>Eukaryota</taxon>
        <taxon>Viridiplantae</taxon>
        <taxon>Streptophyta</taxon>
        <taxon>Embryophyta</taxon>
        <taxon>Tracheophyta</taxon>
        <taxon>Spermatophyta</taxon>
        <taxon>Magnoliopsida</taxon>
        <taxon>eudicotyledons</taxon>
        <taxon>Gunneridae</taxon>
        <taxon>Pentapetalae</taxon>
        <taxon>rosids</taxon>
        <taxon>malvids</taxon>
        <taxon>Brassicales</taxon>
        <taxon>Brassicaceae</taxon>
        <taxon>Arabideae</taxon>
        <taxon>Arabis</taxon>
    </lineage>
</organism>
<reference evidence="2" key="1">
    <citation type="submission" date="2019-07" db="EMBL/GenBank/DDBJ databases">
        <authorList>
            <person name="Dittberner H."/>
        </authorList>
    </citation>
    <scope>NUCLEOTIDE SEQUENCE [LARGE SCALE GENOMIC DNA]</scope>
</reference>
<feature type="region of interest" description="Disordered" evidence="1">
    <location>
        <begin position="21"/>
        <end position="66"/>
    </location>
</feature>
<keyword evidence="3" id="KW-1185">Reference proteome</keyword>
<gene>
    <name evidence="2" type="ORF">ANE_LOCUS17791</name>
</gene>
<proteinExistence type="predicted"/>